<feature type="compositionally biased region" description="Basic and acidic residues" evidence="1">
    <location>
        <begin position="901"/>
        <end position="912"/>
    </location>
</feature>
<evidence type="ECO:0000259" key="2">
    <source>
        <dbReference type="Pfam" id="PF19263"/>
    </source>
</evidence>
<sequence length="1001" mass="114221">KTSTRPPPPAPYHCRFKVSDVGKYLYKIRDDSVRPRNFLGADDEDGIEAILSDREGHSLHEYIDGDEPLRPIIDFDLPREVYDSINPKLTGKEILDSLNRAFMKASHEIFPEWDHKTITIASSSDAKKISYHISTFGMRLQNIAQVAAFTELVHEKLPVSLQEKSIIDNIANKSSFSLRMLGSSKYVEETKEHIRVKKAIHPKNGSIFDFMLRPPNDESKIIKSPILDKPKTEVKRCNDANGEITQADYDFVELLLRDNCVEGYTLSFPSENTPNLFSLTRNSPSHCPICDREHTNENAYIIRYKKSYRFYCYRADQDRKPEIRNPSLKLTISETALDQEQKLPSPTKLDRSRISDPNDHFVWGDLIDMCGTKEKFTRNAVYEAIQATIACIQTDTKLWVLKLEDSNGSLFFKMSSKLDIAKYEISLVELGGEAVKLVNLIDRAVIEAPIIEIDSALIEPIIWHIENVWCNRNNVLSEYVLNWFSYLVQYPDKKPGTVLVLRSPPRSGKNILTDFIGKEVLGQELFFASSDLGKVLGRFNSCIQARKLILLNETGMASGEWHKANDHLKSLITEPYVTIECKGLEPKTIKDFAGYIVLSNHDAPLRIEMGDGHIVCLDVSPRCKGNMEYFKRLGKILDNPNTPGVFMNYLLKRDLSDWIPQNIPNTKMRADTMRDQLPNPIRFIINYISLWSVERIDKLNCTELYQEYLGWCGSNGEKPFSSAILGKKFSQIGIDRARSRDNGVRVYQYILDHSKIIAKLHESGLGNIEEFSDIPQDELPANETTDIPIFNMPEKLPSKFASPQLEKNTPPPLLSSKGKKADNWDNSTKDLFDYVVEQAEPPVVSTSGTSEESKSLETIISSDKEVPSESVTDELEPKPDPEPRPNSFPSDPVMKGPQWIKEGEKSARAQREERLRKRAIELGENPDDFMTITKKDKLDSITFRDRMEADARMCGYAKEVEEDPNEYMDMKIRERLMGEEIIRRDLEDDGVTTSWLDTDEE</sequence>
<feature type="region of interest" description="Disordered" evidence="1">
    <location>
        <begin position="841"/>
        <end position="912"/>
    </location>
</feature>
<reference evidence="3" key="1">
    <citation type="submission" date="2021-06" db="EMBL/GenBank/DDBJ databases">
        <authorList>
            <person name="Kallberg Y."/>
            <person name="Tangrot J."/>
            <person name="Rosling A."/>
        </authorList>
    </citation>
    <scope>NUCLEOTIDE SEQUENCE</scope>
    <source>
        <strain evidence="3">FL966</strain>
    </source>
</reference>
<name>A0A9N9B1L0_9GLOM</name>
<feature type="region of interest" description="Disordered" evidence="1">
    <location>
        <begin position="800"/>
        <end position="825"/>
    </location>
</feature>
<feature type="domain" description="NrS-1 polymerase-like helicase" evidence="2">
    <location>
        <begin position="501"/>
        <end position="608"/>
    </location>
</feature>
<accession>A0A9N9B1L0</accession>
<feature type="non-terminal residue" evidence="3">
    <location>
        <position position="1001"/>
    </location>
</feature>
<evidence type="ECO:0000313" key="3">
    <source>
        <dbReference type="EMBL" id="CAG8549884.1"/>
    </source>
</evidence>
<evidence type="ECO:0000313" key="4">
    <source>
        <dbReference type="Proteomes" id="UP000789759"/>
    </source>
</evidence>
<feature type="compositionally biased region" description="Polar residues" evidence="1">
    <location>
        <begin position="844"/>
        <end position="861"/>
    </location>
</feature>
<dbReference type="Pfam" id="PF19263">
    <property type="entry name" value="DUF5906"/>
    <property type="match status" value="1"/>
</dbReference>
<comment type="caution">
    <text evidence="3">The sequence shown here is derived from an EMBL/GenBank/DDBJ whole genome shotgun (WGS) entry which is preliminary data.</text>
</comment>
<proteinExistence type="predicted"/>
<dbReference type="OrthoDB" id="2425743at2759"/>
<protein>
    <submittedName>
        <fullName evidence="3">16032_t:CDS:1</fullName>
    </submittedName>
</protein>
<dbReference type="InterPro" id="IPR027417">
    <property type="entry name" value="P-loop_NTPase"/>
</dbReference>
<dbReference type="EMBL" id="CAJVQA010002519">
    <property type="protein sequence ID" value="CAG8549884.1"/>
    <property type="molecule type" value="Genomic_DNA"/>
</dbReference>
<dbReference type="Gene3D" id="3.40.50.300">
    <property type="entry name" value="P-loop containing nucleotide triphosphate hydrolases"/>
    <property type="match status" value="1"/>
</dbReference>
<evidence type="ECO:0000256" key="1">
    <source>
        <dbReference type="SAM" id="MobiDB-lite"/>
    </source>
</evidence>
<dbReference type="InterPro" id="IPR045455">
    <property type="entry name" value="NrS-1_pol-like_helicase"/>
</dbReference>
<dbReference type="AlphaFoldDB" id="A0A9N9B1L0"/>
<keyword evidence="4" id="KW-1185">Reference proteome</keyword>
<dbReference type="SUPFAM" id="SSF52540">
    <property type="entry name" value="P-loop containing nucleoside triphosphate hydrolases"/>
    <property type="match status" value="1"/>
</dbReference>
<gene>
    <name evidence="3" type="ORF">CPELLU_LOCUS4699</name>
</gene>
<organism evidence="3 4">
    <name type="scientific">Cetraspora pellucida</name>
    <dbReference type="NCBI Taxonomy" id="1433469"/>
    <lineage>
        <taxon>Eukaryota</taxon>
        <taxon>Fungi</taxon>
        <taxon>Fungi incertae sedis</taxon>
        <taxon>Mucoromycota</taxon>
        <taxon>Glomeromycotina</taxon>
        <taxon>Glomeromycetes</taxon>
        <taxon>Diversisporales</taxon>
        <taxon>Gigasporaceae</taxon>
        <taxon>Cetraspora</taxon>
    </lineage>
</organism>
<dbReference type="Proteomes" id="UP000789759">
    <property type="component" value="Unassembled WGS sequence"/>
</dbReference>